<keyword evidence="3" id="KW-1185">Reference proteome</keyword>
<dbReference type="AlphaFoldDB" id="A0AAI8VQ17"/>
<organism evidence="2 3">
    <name type="scientific">Anthostomella pinea</name>
    <dbReference type="NCBI Taxonomy" id="933095"/>
    <lineage>
        <taxon>Eukaryota</taxon>
        <taxon>Fungi</taxon>
        <taxon>Dikarya</taxon>
        <taxon>Ascomycota</taxon>
        <taxon>Pezizomycotina</taxon>
        <taxon>Sordariomycetes</taxon>
        <taxon>Xylariomycetidae</taxon>
        <taxon>Xylariales</taxon>
        <taxon>Xylariaceae</taxon>
        <taxon>Anthostomella</taxon>
    </lineage>
</organism>
<gene>
    <name evidence="2" type="ORF">KHLLAP_LOCUS8970</name>
</gene>
<feature type="region of interest" description="Disordered" evidence="1">
    <location>
        <begin position="26"/>
        <end position="206"/>
    </location>
</feature>
<accession>A0AAI8VQ17</accession>
<feature type="region of interest" description="Disordered" evidence="1">
    <location>
        <begin position="218"/>
        <end position="249"/>
    </location>
</feature>
<feature type="compositionally biased region" description="Polar residues" evidence="1">
    <location>
        <begin position="92"/>
        <end position="116"/>
    </location>
</feature>
<evidence type="ECO:0000256" key="1">
    <source>
        <dbReference type="SAM" id="MobiDB-lite"/>
    </source>
</evidence>
<feature type="compositionally biased region" description="Polar residues" evidence="1">
    <location>
        <begin position="143"/>
        <end position="157"/>
    </location>
</feature>
<proteinExistence type="predicted"/>
<evidence type="ECO:0000313" key="3">
    <source>
        <dbReference type="Proteomes" id="UP001295740"/>
    </source>
</evidence>
<dbReference type="EMBL" id="CAUWAG010000012">
    <property type="protein sequence ID" value="CAJ2508502.1"/>
    <property type="molecule type" value="Genomic_DNA"/>
</dbReference>
<name>A0AAI8VQ17_9PEZI</name>
<reference evidence="2" key="1">
    <citation type="submission" date="2023-10" db="EMBL/GenBank/DDBJ databases">
        <authorList>
            <person name="Hackl T."/>
        </authorList>
    </citation>
    <scope>NUCLEOTIDE SEQUENCE</scope>
</reference>
<dbReference type="Proteomes" id="UP001295740">
    <property type="component" value="Unassembled WGS sequence"/>
</dbReference>
<sequence length="289" mass="30603">MASLPDEPQAEEQPIIMATRCQTCGSLKPLDADVPERGNSVSPADAVRSKGNGPSKDETKSPERTPAISSSTDQPDSSRRQDNTAGVAANVIVSTAGRSAPSVSSNKLHATNSDMSKSARPAPAVPQDKQRLQSVAHGPKKSASGTKPESIETNTARQKAATVGPDPSDRLLNTSQPGPVRASIPKTKVPKAPTEAQRVNGNAMVTVGRQTDFHVAVEPVRREEPPIISKKRRAQDPEHEAKRRKGPLGSLETKVISTLAADARADITNREAAANRGSLRSRVSLKSTE</sequence>
<evidence type="ECO:0000313" key="2">
    <source>
        <dbReference type="EMBL" id="CAJ2508502.1"/>
    </source>
</evidence>
<protein>
    <submittedName>
        <fullName evidence="2">Uu.00g135280.m01.CDS01</fullName>
    </submittedName>
</protein>
<comment type="caution">
    <text evidence="2">The sequence shown here is derived from an EMBL/GenBank/DDBJ whole genome shotgun (WGS) entry which is preliminary data.</text>
</comment>